<reference evidence="1" key="2">
    <citation type="journal article" date="2015" name="Data Brief">
        <title>Shoot transcriptome of the giant reed, Arundo donax.</title>
        <authorList>
            <person name="Barrero R.A."/>
            <person name="Guerrero F.D."/>
            <person name="Moolhuijzen P."/>
            <person name="Goolsby J.A."/>
            <person name="Tidwell J."/>
            <person name="Bellgard S.E."/>
            <person name="Bellgard M.I."/>
        </authorList>
    </citation>
    <scope>NUCLEOTIDE SEQUENCE</scope>
    <source>
        <tissue evidence="1">Shoot tissue taken approximately 20 cm above the soil surface</tissue>
    </source>
</reference>
<accession>A0A0A9ELT8</accession>
<proteinExistence type="predicted"/>
<name>A0A0A9ELT8_ARUDO</name>
<sequence>MSGLYYLLDNNCRLCYIVHALEVK</sequence>
<reference evidence="1" key="1">
    <citation type="submission" date="2014-09" db="EMBL/GenBank/DDBJ databases">
        <authorList>
            <person name="Magalhaes I.L.F."/>
            <person name="Oliveira U."/>
            <person name="Santos F.R."/>
            <person name="Vidigal T.H.D.A."/>
            <person name="Brescovit A.D."/>
            <person name="Santos A.J."/>
        </authorList>
    </citation>
    <scope>NUCLEOTIDE SEQUENCE</scope>
    <source>
        <tissue evidence="1">Shoot tissue taken approximately 20 cm above the soil surface</tissue>
    </source>
</reference>
<dbReference type="AlphaFoldDB" id="A0A0A9ELT8"/>
<dbReference type="EMBL" id="GBRH01196839">
    <property type="protein sequence ID" value="JAE01057.1"/>
    <property type="molecule type" value="Transcribed_RNA"/>
</dbReference>
<evidence type="ECO:0000313" key="1">
    <source>
        <dbReference type="EMBL" id="JAE01057.1"/>
    </source>
</evidence>
<organism evidence="1">
    <name type="scientific">Arundo donax</name>
    <name type="common">Giant reed</name>
    <name type="synonym">Donax arundinaceus</name>
    <dbReference type="NCBI Taxonomy" id="35708"/>
    <lineage>
        <taxon>Eukaryota</taxon>
        <taxon>Viridiplantae</taxon>
        <taxon>Streptophyta</taxon>
        <taxon>Embryophyta</taxon>
        <taxon>Tracheophyta</taxon>
        <taxon>Spermatophyta</taxon>
        <taxon>Magnoliopsida</taxon>
        <taxon>Liliopsida</taxon>
        <taxon>Poales</taxon>
        <taxon>Poaceae</taxon>
        <taxon>PACMAD clade</taxon>
        <taxon>Arundinoideae</taxon>
        <taxon>Arundineae</taxon>
        <taxon>Arundo</taxon>
    </lineage>
</organism>
<protein>
    <submittedName>
        <fullName evidence="1">Uncharacterized protein</fullName>
    </submittedName>
</protein>